<dbReference type="EMBL" id="SMGD01000011">
    <property type="protein sequence ID" value="TCK59113.1"/>
    <property type="molecule type" value="Genomic_DNA"/>
</dbReference>
<proteinExistence type="predicted"/>
<organism evidence="2 3">
    <name type="scientific">Celerinatantimonas diazotrophica</name>
    <dbReference type="NCBI Taxonomy" id="412034"/>
    <lineage>
        <taxon>Bacteria</taxon>
        <taxon>Pseudomonadati</taxon>
        <taxon>Pseudomonadota</taxon>
        <taxon>Gammaproteobacteria</taxon>
        <taxon>Celerinatantimonadaceae</taxon>
        <taxon>Celerinatantimonas</taxon>
    </lineage>
</organism>
<keyword evidence="1" id="KW-0472">Membrane</keyword>
<keyword evidence="3" id="KW-1185">Reference proteome</keyword>
<gene>
    <name evidence="2" type="ORF">EV690_1281</name>
</gene>
<feature type="transmembrane region" description="Helical" evidence="1">
    <location>
        <begin position="12"/>
        <end position="30"/>
    </location>
</feature>
<protein>
    <recommendedName>
        <fullName evidence="4">DUF2333 family protein</fullName>
    </recommendedName>
</protein>
<accession>A0A4R1K5T3</accession>
<sequence length="330" mass="37273">MTFSWSKRSTIIVATVALIFIVFYAISVYWSEEPDTFNVETYAKQVSEQTKEPITPGFVTTTTLMRLASTLLDKPGGYLSNDVLPPSVFMDNMPAWELGVLNQIRDMSLVMRKDFSRSQSQSEEDSDLKIAQPKFYIDHTSWMFPSAEGEYRKGIRLLGDYRRRLSLTGGQQSHFYARADNLVDWLQLVQNRLGSLSQQLSASVGRARLNTSIGGTIDPDAPSVEKSREQTSWWKIDDVFYQARGSSWALLELMRAIEYDFHDVLVNKNAVVSVRQIIRELEATQQPMFSPMVLNGSGFGILANHSLVMANYISRCNAAVIDLIELLNNG</sequence>
<evidence type="ECO:0000313" key="3">
    <source>
        <dbReference type="Proteomes" id="UP000295565"/>
    </source>
</evidence>
<dbReference type="PIRSF" id="PIRSF029693">
    <property type="entry name" value="UCP029693"/>
    <property type="match status" value="1"/>
</dbReference>
<dbReference type="AlphaFoldDB" id="A0A4R1K5T3"/>
<evidence type="ECO:0008006" key="4">
    <source>
        <dbReference type="Google" id="ProtNLM"/>
    </source>
</evidence>
<dbReference type="RefSeq" id="WP_131912084.1">
    <property type="nucleotide sequence ID" value="NZ_OU594967.1"/>
</dbReference>
<comment type="caution">
    <text evidence="2">The sequence shown here is derived from an EMBL/GenBank/DDBJ whole genome shotgun (WGS) entry which is preliminary data.</text>
</comment>
<keyword evidence="1" id="KW-1133">Transmembrane helix</keyword>
<dbReference type="Proteomes" id="UP000295565">
    <property type="component" value="Unassembled WGS sequence"/>
</dbReference>
<keyword evidence="1" id="KW-0812">Transmembrane</keyword>
<evidence type="ECO:0000313" key="2">
    <source>
        <dbReference type="EMBL" id="TCK59113.1"/>
    </source>
</evidence>
<dbReference type="Pfam" id="PF10095">
    <property type="entry name" value="DUF2333"/>
    <property type="match status" value="1"/>
</dbReference>
<name>A0A4R1K5T3_9GAMM</name>
<dbReference type="InterPro" id="IPR016936">
    <property type="entry name" value="UCP029693"/>
</dbReference>
<dbReference type="OrthoDB" id="5821246at2"/>
<reference evidence="2 3" key="1">
    <citation type="submission" date="2019-03" db="EMBL/GenBank/DDBJ databases">
        <title>Genomic Encyclopedia of Type Strains, Phase IV (KMG-IV): sequencing the most valuable type-strain genomes for metagenomic binning, comparative biology and taxonomic classification.</title>
        <authorList>
            <person name="Goeker M."/>
        </authorList>
    </citation>
    <scope>NUCLEOTIDE SEQUENCE [LARGE SCALE GENOMIC DNA]</scope>
    <source>
        <strain evidence="2 3">DSM 18577</strain>
    </source>
</reference>
<evidence type="ECO:0000256" key="1">
    <source>
        <dbReference type="SAM" id="Phobius"/>
    </source>
</evidence>